<evidence type="ECO:0000256" key="10">
    <source>
        <dbReference type="SAM" id="Phobius"/>
    </source>
</evidence>
<accession>A0A7R8ZRN6</accession>
<dbReference type="InterPro" id="IPR057282">
    <property type="entry name" value="RETREG1-3-like_RHD"/>
</dbReference>
<keyword evidence="4 10" id="KW-0812">Transmembrane</keyword>
<dbReference type="EMBL" id="OB662127">
    <property type="protein sequence ID" value="CAD7229539.1"/>
    <property type="molecule type" value="Genomic_DNA"/>
</dbReference>
<evidence type="ECO:0000256" key="8">
    <source>
        <dbReference type="ARBA" id="ARBA00023136"/>
    </source>
</evidence>
<keyword evidence="5" id="KW-0256">Endoplasmic reticulum</keyword>
<evidence type="ECO:0000256" key="1">
    <source>
        <dbReference type="ARBA" id="ARBA00004477"/>
    </source>
</evidence>
<dbReference type="AlphaFoldDB" id="A0A7R8ZRN6"/>
<evidence type="ECO:0000256" key="9">
    <source>
        <dbReference type="SAM" id="MobiDB-lite"/>
    </source>
</evidence>
<keyword evidence="7" id="KW-0072">Autophagy</keyword>
<keyword evidence="6 10" id="KW-1133">Transmembrane helix</keyword>
<sequence>MTSYLAALVPAKTREDFFKYLQSSRDQPPNPSLKSKLQSFFSQNELALCTIQRILNWDNPSVSALAFLGTLIAAWNLITFYRPLGVFFSALFALWVYAVLKYDVWPVISVPLTEEELQERKEQAEWVTLDQGVLTAPEMSRLSVRVIRDAKGFLAWLMHTRRRQPYMYVVVLGLPLSVMFTLGSLLSGQTLVYTAIFCAFVIPAVVNHADDILGMDIRSAFASEEQEGEGSKKGKKTKGEKKKKS</sequence>
<dbReference type="PANTHER" id="PTHR28659">
    <property type="entry name" value="RETICULON-LIKE PROTEIN"/>
    <property type="match status" value="1"/>
</dbReference>
<evidence type="ECO:0000256" key="2">
    <source>
        <dbReference type="ARBA" id="ARBA00006299"/>
    </source>
</evidence>
<dbReference type="InterPro" id="IPR003388">
    <property type="entry name" value="Reticulon"/>
</dbReference>
<reference evidence="11" key="1">
    <citation type="submission" date="2020-11" db="EMBL/GenBank/DDBJ databases">
        <authorList>
            <person name="Tran Van P."/>
        </authorList>
    </citation>
    <scope>NUCLEOTIDE SEQUENCE</scope>
</reference>
<evidence type="ECO:0000313" key="11">
    <source>
        <dbReference type="EMBL" id="CAD7229539.1"/>
    </source>
</evidence>
<keyword evidence="8 10" id="KW-0472">Membrane</keyword>
<feature type="compositionally biased region" description="Basic residues" evidence="9">
    <location>
        <begin position="233"/>
        <end position="245"/>
    </location>
</feature>
<name>A0A7R8ZRN6_9CRUS</name>
<protein>
    <submittedName>
        <fullName evidence="11">Uncharacterized protein</fullName>
    </submittedName>
</protein>
<feature type="region of interest" description="Disordered" evidence="9">
    <location>
        <begin position="222"/>
        <end position="245"/>
    </location>
</feature>
<comment type="subcellular location">
    <subcellularLocation>
        <location evidence="1">Endoplasmic reticulum membrane</location>
        <topology evidence="1">Multi-pass membrane protein</topology>
    </subcellularLocation>
</comment>
<evidence type="ECO:0000256" key="3">
    <source>
        <dbReference type="ARBA" id="ARBA00022553"/>
    </source>
</evidence>
<evidence type="ECO:0000256" key="7">
    <source>
        <dbReference type="ARBA" id="ARBA00023006"/>
    </source>
</evidence>
<evidence type="ECO:0000256" key="5">
    <source>
        <dbReference type="ARBA" id="ARBA00022824"/>
    </source>
</evidence>
<proteinExistence type="inferred from homology"/>
<feature type="transmembrane region" description="Helical" evidence="10">
    <location>
        <begin position="166"/>
        <end position="185"/>
    </location>
</feature>
<dbReference type="InterPro" id="IPR043384">
    <property type="entry name" value="RETREG1/3"/>
</dbReference>
<dbReference type="GO" id="GO:0061709">
    <property type="term" value="P:reticulophagy"/>
    <property type="evidence" value="ECO:0007669"/>
    <property type="project" value="InterPro"/>
</dbReference>
<feature type="transmembrane region" description="Helical" evidence="10">
    <location>
        <begin position="84"/>
        <end position="100"/>
    </location>
</feature>
<evidence type="ECO:0000256" key="6">
    <source>
        <dbReference type="ARBA" id="ARBA00022989"/>
    </source>
</evidence>
<feature type="transmembrane region" description="Helical" evidence="10">
    <location>
        <begin position="191"/>
        <end position="209"/>
    </location>
</feature>
<keyword evidence="3" id="KW-0597">Phosphoprotein</keyword>
<gene>
    <name evidence="11" type="ORF">CTOB1V02_LOCUS7408</name>
</gene>
<dbReference type="PANTHER" id="PTHR28659:SF2">
    <property type="entry name" value="RETICULON-LIKE PROTEIN"/>
    <property type="match status" value="1"/>
</dbReference>
<dbReference type="GO" id="GO:0005789">
    <property type="term" value="C:endoplasmic reticulum membrane"/>
    <property type="evidence" value="ECO:0007669"/>
    <property type="project" value="UniProtKB-SubCell"/>
</dbReference>
<dbReference type="PROSITE" id="PS50845">
    <property type="entry name" value="RETICULON"/>
    <property type="match status" value="1"/>
</dbReference>
<dbReference type="OrthoDB" id="10029527at2759"/>
<comment type="similarity">
    <text evidence="2">Belongs to the RETREG family.</text>
</comment>
<evidence type="ECO:0000256" key="4">
    <source>
        <dbReference type="ARBA" id="ARBA00022692"/>
    </source>
</evidence>
<dbReference type="Pfam" id="PF24456">
    <property type="entry name" value="RHD_RETREG1-3"/>
    <property type="match status" value="1"/>
</dbReference>
<organism evidence="11">
    <name type="scientific">Cyprideis torosa</name>
    <dbReference type="NCBI Taxonomy" id="163714"/>
    <lineage>
        <taxon>Eukaryota</taxon>
        <taxon>Metazoa</taxon>
        <taxon>Ecdysozoa</taxon>
        <taxon>Arthropoda</taxon>
        <taxon>Crustacea</taxon>
        <taxon>Oligostraca</taxon>
        <taxon>Ostracoda</taxon>
        <taxon>Podocopa</taxon>
        <taxon>Podocopida</taxon>
        <taxon>Cytherocopina</taxon>
        <taxon>Cytheroidea</taxon>
        <taxon>Cytherideidae</taxon>
        <taxon>Cyprideis</taxon>
    </lineage>
</organism>